<feature type="compositionally biased region" description="Basic and acidic residues" evidence="1">
    <location>
        <begin position="43"/>
        <end position="75"/>
    </location>
</feature>
<evidence type="ECO:0000256" key="1">
    <source>
        <dbReference type="SAM" id="MobiDB-lite"/>
    </source>
</evidence>
<name>A0A858R9H9_9PROT</name>
<feature type="region of interest" description="Disordered" evidence="1">
    <location>
        <begin position="1"/>
        <end position="103"/>
    </location>
</feature>
<proteinExistence type="predicted"/>
<sequence length="103" mass="11056">MAQIKHPQHDQSVTPQTEGGDHPRETDAKNYDRTLPRQSGEPIGKDASREPGERKGFGKHIDSPDVPRGPDDLDRNPSIGSSKGTSQGGDARGDVEDEGSTNP</sequence>
<feature type="compositionally biased region" description="Basic and acidic residues" evidence="1">
    <location>
        <begin position="19"/>
        <end position="35"/>
    </location>
</feature>
<dbReference type="AlphaFoldDB" id="A0A858R9H9"/>
<accession>A0A858R9H9</accession>
<organism evidence="2 3">
    <name type="scientific">Aerophototrophica crusticola</name>
    <dbReference type="NCBI Taxonomy" id="1709002"/>
    <lineage>
        <taxon>Bacteria</taxon>
        <taxon>Pseudomonadati</taxon>
        <taxon>Pseudomonadota</taxon>
        <taxon>Alphaproteobacteria</taxon>
        <taxon>Rhodospirillales</taxon>
        <taxon>Rhodospirillaceae</taxon>
        <taxon>Aerophototrophica</taxon>
    </lineage>
</organism>
<dbReference type="KEGG" id="acru:HHL28_13795"/>
<dbReference type="EMBL" id="CP051775">
    <property type="protein sequence ID" value="QJE74021.1"/>
    <property type="molecule type" value="Genomic_DNA"/>
</dbReference>
<gene>
    <name evidence="2" type="ORF">HHL28_13795</name>
</gene>
<evidence type="ECO:0000313" key="2">
    <source>
        <dbReference type="EMBL" id="QJE74021.1"/>
    </source>
</evidence>
<reference evidence="2" key="1">
    <citation type="submission" date="2020-04" db="EMBL/GenBank/DDBJ databases">
        <title>A desert anoxygenic phototrophic bacterium fixes CO2 using RubisCO under aerobic conditions.</title>
        <authorList>
            <person name="Tang K."/>
        </authorList>
    </citation>
    <scope>NUCLEOTIDE SEQUENCE [LARGE SCALE GENOMIC DNA]</scope>
    <source>
        <strain evidence="2">MIMtkB3</strain>
    </source>
</reference>
<evidence type="ECO:0000313" key="3">
    <source>
        <dbReference type="Proteomes" id="UP000501891"/>
    </source>
</evidence>
<dbReference type="Proteomes" id="UP000501891">
    <property type="component" value="Chromosome"/>
</dbReference>
<protein>
    <submittedName>
        <fullName evidence="2">Uncharacterized protein</fullName>
    </submittedName>
</protein>
<keyword evidence="3" id="KW-1185">Reference proteome</keyword>